<dbReference type="Proteomes" id="UP000492821">
    <property type="component" value="Unassembled WGS sequence"/>
</dbReference>
<feature type="transmembrane region" description="Helical" evidence="2">
    <location>
        <begin position="116"/>
        <end position="139"/>
    </location>
</feature>
<feature type="compositionally biased region" description="Low complexity" evidence="1">
    <location>
        <begin position="273"/>
        <end position="282"/>
    </location>
</feature>
<dbReference type="AlphaFoldDB" id="A0A7E4VHR6"/>
<feature type="transmembrane region" description="Helical" evidence="2">
    <location>
        <begin position="173"/>
        <end position="194"/>
    </location>
</feature>
<proteinExistence type="predicted"/>
<feature type="region of interest" description="Disordered" evidence="1">
    <location>
        <begin position="261"/>
        <end position="336"/>
    </location>
</feature>
<keyword evidence="3" id="KW-1185">Reference proteome</keyword>
<feature type="compositionally biased region" description="Polar residues" evidence="1">
    <location>
        <begin position="292"/>
        <end position="304"/>
    </location>
</feature>
<keyword evidence="2" id="KW-1133">Transmembrane helix</keyword>
<accession>A0A7E4VHR6</accession>
<feature type="transmembrane region" description="Helical" evidence="2">
    <location>
        <begin position="89"/>
        <end position="109"/>
    </location>
</feature>
<reference evidence="4" key="2">
    <citation type="submission" date="2020-10" db="UniProtKB">
        <authorList>
            <consortium name="WormBaseParasite"/>
        </authorList>
    </citation>
    <scope>IDENTIFICATION</scope>
</reference>
<sequence>MSSTSASEGRSAAPSVVDVPPVSLSRPQQQQRWIDADIEAQQSLARLPLVNIDEKSIIFCCFTNESVFRILLITYWVWTLVSFVDNIEIVFPALYLFPICSMLAALVGSATGTYQLLIPFMLITVFDTLYSSIDLFALVNLHNENKNEPILRYIDEKWPSKMQTYIRWDIDNFHGYAIAIIARMMYALIAALTAGQEITRYRMLNFVEQRRNDIYRRRMWRHDRNTRAFVSEAFNTNRAGANGGETTTSMLFTSSPTSFYTTTNIPPPPAYQTLPSLRTPTSGTPPPTYSTIERQQTPQTTNPEGISAPLPFRFDETTDSGHSSSSSPRDKSDSQT</sequence>
<protein>
    <submittedName>
        <fullName evidence="4">Lysosomal cobalamin transporter</fullName>
    </submittedName>
</protein>
<keyword evidence="2" id="KW-0472">Membrane</keyword>
<evidence type="ECO:0000313" key="3">
    <source>
        <dbReference type="Proteomes" id="UP000492821"/>
    </source>
</evidence>
<feature type="compositionally biased region" description="Low complexity" evidence="1">
    <location>
        <begin position="10"/>
        <end position="24"/>
    </location>
</feature>
<keyword evidence="2" id="KW-0812">Transmembrane</keyword>
<feature type="region of interest" description="Disordered" evidence="1">
    <location>
        <begin position="1"/>
        <end position="24"/>
    </location>
</feature>
<evidence type="ECO:0000313" key="4">
    <source>
        <dbReference type="WBParaSite" id="Pan_g2057.t1"/>
    </source>
</evidence>
<evidence type="ECO:0000256" key="1">
    <source>
        <dbReference type="SAM" id="MobiDB-lite"/>
    </source>
</evidence>
<reference evidence="3" key="1">
    <citation type="journal article" date="2013" name="Genetics">
        <title>The draft genome and transcriptome of Panagrellus redivivus are shaped by the harsh demands of a free-living lifestyle.</title>
        <authorList>
            <person name="Srinivasan J."/>
            <person name="Dillman A.R."/>
            <person name="Macchietto M.G."/>
            <person name="Heikkinen L."/>
            <person name="Lakso M."/>
            <person name="Fracchia K.M."/>
            <person name="Antoshechkin I."/>
            <person name="Mortazavi A."/>
            <person name="Wong G."/>
            <person name="Sternberg P.W."/>
        </authorList>
    </citation>
    <scope>NUCLEOTIDE SEQUENCE [LARGE SCALE GENOMIC DNA]</scope>
    <source>
        <strain evidence="3">MT8872</strain>
    </source>
</reference>
<evidence type="ECO:0000256" key="2">
    <source>
        <dbReference type="SAM" id="Phobius"/>
    </source>
</evidence>
<name>A0A7E4VHR6_PANRE</name>
<organism evidence="3 4">
    <name type="scientific">Panagrellus redivivus</name>
    <name type="common">Microworm</name>
    <dbReference type="NCBI Taxonomy" id="6233"/>
    <lineage>
        <taxon>Eukaryota</taxon>
        <taxon>Metazoa</taxon>
        <taxon>Ecdysozoa</taxon>
        <taxon>Nematoda</taxon>
        <taxon>Chromadorea</taxon>
        <taxon>Rhabditida</taxon>
        <taxon>Tylenchina</taxon>
        <taxon>Panagrolaimomorpha</taxon>
        <taxon>Panagrolaimoidea</taxon>
        <taxon>Panagrolaimidae</taxon>
        <taxon>Panagrellus</taxon>
    </lineage>
</organism>
<dbReference type="WBParaSite" id="Pan_g2057.t1">
    <property type="protein sequence ID" value="Pan_g2057.t1"/>
    <property type="gene ID" value="Pan_g2057"/>
</dbReference>